<dbReference type="AlphaFoldDB" id="A0AAW9Q9L8"/>
<protein>
    <submittedName>
        <fullName evidence="1">Uncharacterized protein</fullName>
    </submittedName>
</protein>
<dbReference type="Proteomes" id="UP001333818">
    <property type="component" value="Unassembled WGS sequence"/>
</dbReference>
<evidence type="ECO:0000313" key="2">
    <source>
        <dbReference type="Proteomes" id="UP001333818"/>
    </source>
</evidence>
<name>A0AAW9Q9L8_9CYAN</name>
<reference evidence="1" key="1">
    <citation type="submission" date="2024-01" db="EMBL/GenBank/DDBJ databases">
        <title>Bank of Algae and Cyanobacteria of the Azores (BACA) strain genomes.</title>
        <authorList>
            <person name="Luz R."/>
            <person name="Cordeiro R."/>
            <person name="Fonseca A."/>
            <person name="Goncalves V."/>
        </authorList>
    </citation>
    <scope>NUCLEOTIDE SEQUENCE</scope>
    <source>
        <strain evidence="1">BACA0141</strain>
    </source>
</reference>
<gene>
    <name evidence="1" type="ORF">V2H45_23430</name>
</gene>
<accession>A0AAW9Q9L8</accession>
<comment type="caution">
    <text evidence="1">The sequence shown here is derived from an EMBL/GenBank/DDBJ whole genome shotgun (WGS) entry which is preliminary data.</text>
</comment>
<proteinExistence type="predicted"/>
<dbReference type="EMBL" id="JAZBJZ010000159">
    <property type="protein sequence ID" value="MEE3719698.1"/>
    <property type="molecule type" value="Genomic_DNA"/>
</dbReference>
<evidence type="ECO:0000313" key="1">
    <source>
        <dbReference type="EMBL" id="MEE3719698.1"/>
    </source>
</evidence>
<keyword evidence="2" id="KW-1185">Reference proteome</keyword>
<dbReference type="RefSeq" id="WP_330486135.1">
    <property type="nucleotide sequence ID" value="NZ_JAZBJZ010000159.1"/>
</dbReference>
<organism evidence="1 2">
    <name type="scientific">Tumidithrix elongata BACA0141</name>
    <dbReference type="NCBI Taxonomy" id="2716417"/>
    <lineage>
        <taxon>Bacteria</taxon>
        <taxon>Bacillati</taxon>
        <taxon>Cyanobacteriota</taxon>
        <taxon>Cyanophyceae</taxon>
        <taxon>Pseudanabaenales</taxon>
        <taxon>Pseudanabaenaceae</taxon>
        <taxon>Tumidithrix</taxon>
        <taxon>Tumidithrix elongata</taxon>
    </lineage>
</organism>
<sequence>MRFWVQTGLSLIVTGFCLFQIAMGKGDGVYWSTVSAILGYWLPAPEEKNKE</sequence>